<evidence type="ECO:0008006" key="2">
    <source>
        <dbReference type="Google" id="ProtNLM"/>
    </source>
</evidence>
<name>A0A7S3PK31_9STRA</name>
<reference evidence="1" key="1">
    <citation type="submission" date="2021-01" db="EMBL/GenBank/DDBJ databases">
        <authorList>
            <person name="Corre E."/>
            <person name="Pelletier E."/>
            <person name="Niang G."/>
            <person name="Scheremetjew M."/>
            <person name="Finn R."/>
            <person name="Kale V."/>
            <person name="Holt S."/>
            <person name="Cochrane G."/>
            <person name="Meng A."/>
            <person name="Brown T."/>
            <person name="Cohen L."/>
        </authorList>
    </citation>
    <scope>NUCLEOTIDE SEQUENCE</scope>
    <source>
        <strain evidence="1">GSBS06</strain>
    </source>
</reference>
<dbReference type="AlphaFoldDB" id="A0A7S3PK31"/>
<dbReference type="InterPro" id="IPR036561">
    <property type="entry name" value="MAM33_sf"/>
</dbReference>
<evidence type="ECO:0000313" key="1">
    <source>
        <dbReference type="EMBL" id="CAE0441889.1"/>
    </source>
</evidence>
<dbReference type="InterPro" id="IPR003428">
    <property type="entry name" value="MAM33"/>
</dbReference>
<sequence>MFPLRVGVQAVTALKSQSRLRYANCFHGVIRQQQQLLKVRNMSNTFLKALGDELVELEEEGIMEKIDVESILAESPFDLKSTDGARVVLKNGNALVSFNAAEFEHSGGSESAVPMIVTLEHETSQSQLSLACIARNNDEGDEEEGELEIEHVVVEPLGGNKNVDKPEPYSPAIGELNDEMKTSIFEYLHSKGVDNDFASCVVNIASKREEQLYGEWLMDVKSFVEKEDA</sequence>
<dbReference type="SUPFAM" id="SSF54529">
    <property type="entry name" value="Mitochondrial glycoprotein MAM33-like"/>
    <property type="match status" value="1"/>
</dbReference>
<dbReference type="Pfam" id="PF02330">
    <property type="entry name" value="MAM33"/>
    <property type="match status" value="1"/>
</dbReference>
<dbReference type="PANTHER" id="PTHR10826">
    <property type="entry name" value="COMPLEMENT COMPONENT 1"/>
    <property type="match status" value="1"/>
</dbReference>
<dbReference type="Gene3D" id="3.10.280.10">
    <property type="entry name" value="Mitochondrial glycoprotein"/>
    <property type="match status" value="1"/>
</dbReference>
<dbReference type="EMBL" id="HBIN01015823">
    <property type="protein sequence ID" value="CAE0441889.1"/>
    <property type="molecule type" value="Transcribed_RNA"/>
</dbReference>
<gene>
    <name evidence="1" type="ORF">ASTO00021_LOCUS12006</name>
</gene>
<organism evidence="1">
    <name type="scientific">Aplanochytrium stocchinoi</name>
    <dbReference type="NCBI Taxonomy" id="215587"/>
    <lineage>
        <taxon>Eukaryota</taxon>
        <taxon>Sar</taxon>
        <taxon>Stramenopiles</taxon>
        <taxon>Bigyra</taxon>
        <taxon>Labyrinthulomycetes</taxon>
        <taxon>Thraustochytrida</taxon>
        <taxon>Thraustochytriidae</taxon>
        <taxon>Aplanochytrium</taxon>
    </lineage>
</organism>
<proteinExistence type="predicted"/>
<dbReference type="GO" id="GO:0005759">
    <property type="term" value="C:mitochondrial matrix"/>
    <property type="evidence" value="ECO:0007669"/>
    <property type="project" value="InterPro"/>
</dbReference>
<protein>
    <recommendedName>
        <fullName evidence="2">Mitochondrial glycoprotein</fullName>
    </recommendedName>
</protein>
<accession>A0A7S3PK31</accession>
<dbReference type="PANTHER" id="PTHR10826:SF1">
    <property type="entry name" value="COMPLEMENT COMPONENT 1 Q SUBCOMPONENT-BINDING PROTEIN, MITOCHONDRIAL"/>
    <property type="match status" value="1"/>
</dbReference>